<accession>A0A915HUG6</accession>
<evidence type="ECO:0000313" key="1">
    <source>
        <dbReference type="Proteomes" id="UP000887565"/>
    </source>
</evidence>
<dbReference type="Proteomes" id="UP000887565">
    <property type="component" value="Unplaced"/>
</dbReference>
<evidence type="ECO:0000313" key="2">
    <source>
        <dbReference type="WBParaSite" id="nRc.2.0.1.t05052-RA"/>
    </source>
</evidence>
<name>A0A915HUG6_ROMCU</name>
<organism evidence="1 2">
    <name type="scientific">Romanomermis culicivorax</name>
    <name type="common">Nematode worm</name>
    <dbReference type="NCBI Taxonomy" id="13658"/>
    <lineage>
        <taxon>Eukaryota</taxon>
        <taxon>Metazoa</taxon>
        <taxon>Ecdysozoa</taxon>
        <taxon>Nematoda</taxon>
        <taxon>Enoplea</taxon>
        <taxon>Dorylaimia</taxon>
        <taxon>Mermithida</taxon>
        <taxon>Mermithoidea</taxon>
        <taxon>Mermithidae</taxon>
        <taxon>Romanomermis</taxon>
    </lineage>
</organism>
<sequence length="106" mass="12205">MIPDDGANDYGRMLKNLGVLRIYFCDLIETNQMSSNIYAQFLSFYDAEEVASMLNNQKYVYVGKMIKLKVQVDESPRPVWACKYDIPEQLKMFGFGGSGDQWKVMP</sequence>
<proteinExistence type="predicted"/>
<protein>
    <submittedName>
        <fullName evidence="2">RRM domain-containing protein</fullName>
    </submittedName>
</protein>
<dbReference type="WBParaSite" id="nRc.2.0.1.t05052-RA">
    <property type="protein sequence ID" value="nRc.2.0.1.t05052-RA"/>
    <property type="gene ID" value="nRc.2.0.1.g05052"/>
</dbReference>
<keyword evidence="1" id="KW-1185">Reference proteome</keyword>
<reference evidence="2" key="1">
    <citation type="submission" date="2022-11" db="UniProtKB">
        <authorList>
            <consortium name="WormBaseParasite"/>
        </authorList>
    </citation>
    <scope>IDENTIFICATION</scope>
</reference>
<dbReference type="AlphaFoldDB" id="A0A915HUG6"/>